<comment type="caution">
    <text evidence="2">The sequence shown here is derived from an EMBL/GenBank/DDBJ whole genome shotgun (WGS) entry which is preliminary data.</text>
</comment>
<feature type="compositionally biased region" description="Basic and acidic residues" evidence="1">
    <location>
        <begin position="73"/>
        <end position="107"/>
    </location>
</feature>
<proteinExistence type="predicted"/>
<keyword evidence="3" id="KW-1185">Reference proteome</keyword>
<organism evidence="2 3">
    <name type="scientific">Portunus trituberculatus</name>
    <name type="common">Swimming crab</name>
    <name type="synonym">Neptunus trituberculatus</name>
    <dbReference type="NCBI Taxonomy" id="210409"/>
    <lineage>
        <taxon>Eukaryota</taxon>
        <taxon>Metazoa</taxon>
        <taxon>Ecdysozoa</taxon>
        <taxon>Arthropoda</taxon>
        <taxon>Crustacea</taxon>
        <taxon>Multicrustacea</taxon>
        <taxon>Malacostraca</taxon>
        <taxon>Eumalacostraca</taxon>
        <taxon>Eucarida</taxon>
        <taxon>Decapoda</taxon>
        <taxon>Pleocyemata</taxon>
        <taxon>Brachyura</taxon>
        <taxon>Eubrachyura</taxon>
        <taxon>Portunoidea</taxon>
        <taxon>Portunidae</taxon>
        <taxon>Portuninae</taxon>
        <taxon>Portunus</taxon>
    </lineage>
</organism>
<gene>
    <name evidence="2" type="ORF">E2C01_053215</name>
</gene>
<dbReference type="EMBL" id="VSRR010016346">
    <property type="protein sequence ID" value="MPC59199.1"/>
    <property type="molecule type" value="Genomic_DNA"/>
</dbReference>
<evidence type="ECO:0000256" key="1">
    <source>
        <dbReference type="SAM" id="MobiDB-lite"/>
    </source>
</evidence>
<feature type="compositionally biased region" description="Basic and acidic residues" evidence="1">
    <location>
        <begin position="124"/>
        <end position="142"/>
    </location>
</feature>
<protein>
    <submittedName>
        <fullName evidence="2">Uncharacterized protein</fullName>
    </submittedName>
</protein>
<accession>A0A5B7GNK3</accession>
<evidence type="ECO:0000313" key="3">
    <source>
        <dbReference type="Proteomes" id="UP000324222"/>
    </source>
</evidence>
<dbReference type="Proteomes" id="UP000324222">
    <property type="component" value="Unassembled WGS sequence"/>
</dbReference>
<dbReference type="AlphaFoldDB" id="A0A5B7GNK3"/>
<reference evidence="2 3" key="1">
    <citation type="submission" date="2019-05" db="EMBL/GenBank/DDBJ databases">
        <title>Another draft genome of Portunus trituberculatus and its Hox gene families provides insights of decapod evolution.</title>
        <authorList>
            <person name="Jeong J.-H."/>
            <person name="Song I."/>
            <person name="Kim S."/>
            <person name="Choi T."/>
            <person name="Kim D."/>
            <person name="Ryu S."/>
            <person name="Kim W."/>
        </authorList>
    </citation>
    <scope>NUCLEOTIDE SEQUENCE [LARGE SCALE GENOMIC DNA]</scope>
    <source>
        <tissue evidence="2">Muscle</tissue>
    </source>
</reference>
<name>A0A5B7GNK3_PORTR</name>
<evidence type="ECO:0000313" key="2">
    <source>
        <dbReference type="EMBL" id="MPC59199.1"/>
    </source>
</evidence>
<sequence length="142" mass="16276">MEKKTGAKTNMSPVLRCRRCSSRSEVPERTWRCKIRLPGLERDAGCKKKRRVPLGIEIWEHCTMKGKYRGVKDGKKKCMEERGEETGEGTKYRILGDKRQGSGIEEHTDTEDSSTGEEGNVDQQGEKEMCHKEENNTETKIQ</sequence>
<feature type="region of interest" description="Disordered" evidence="1">
    <location>
        <begin position="73"/>
        <end position="142"/>
    </location>
</feature>